<dbReference type="EMBL" id="CP070872">
    <property type="protein sequence ID" value="QSE77581.1"/>
    <property type="molecule type" value="Genomic_DNA"/>
</dbReference>
<dbReference type="KEGG" id="lti:JW886_04875"/>
<dbReference type="RefSeq" id="WP_075524553.1">
    <property type="nucleotide sequence ID" value="NZ_BNDT01000001.1"/>
</dbReference>
<evidence type="ECO:0000313" key="3">
    <source>
        <dbReference type="Proteomes" id="UP000663608"/>
    </source>
</evidence>
<keyword evidence="3" id="KW-1185">Reference proteome</keyword>
<sequence length="239" mass="26744">MLILVLIVIFMIGTFFGFMFIKNTFAHWLVGGLSFLLLATSVGMLTFHIKDHWGMKEVSTSRTHEIYTAGDSSAAYNLMIKAEIGKNTNNYVFVYRNEEDAKKPDTNFTPDEKHISEAVKKSATYKMTDASKATVTTTTTRRVWASDLYKALFSMGDEEGDLVKQRSVVSVPKDTWLVLTQDQVEKLTKEAPAMQAQMAAQLKADPAKAAELAQLQKTNPEAYAKMQVEQIKTLLGIKD</sequence>
<dbReference type="Pfam" id="PF16069">
    <property type="entry name" value="DUF4811"/>
    <property type="match status" value="1"/>
</dbReference>
<reference evidence="2 3" key="1">
    <citation type="submission" date="2021-02" db="EMBL/GenBank/DDBJ databases">
        <title>Complete genome sequence of Lactococcus lactis strain K_LL004.</title>
        <authorList>
            <person name="Kim H.B."/>
        </authorList>
    </citation>
    <scope>NUCLEOTIDE SEQUENCE [LARGE SCALE GENOMIC DNA]</scope>
    <source>
        <strain evidence="2 3">K_LL004</strain>
    </source>
</reference>
<feature type="transmembrane region" description="Helical" evidence="1">
    <location>
        <begin position="27"/>
        <end position="47"/>
    </location>
</feature>
<dbReference type="Proteomes" id="UP000663608">
    <property type="component" value="Chromosome"/>
</dbReference>
<dbReference type="AlphaFoldDB" id="A0AA45KIC3"/>
<gene>
    <name evidence="2" type="ORF">JW886_04875</name>
</gene>
<proteinExistence type="predicted"/>
<organism evidence="2 3">
    <name type="scientific">Lactococcus taiwanensis</name>
    <dbReference type="NCBI Taxonomy" id="1151742"/>
    <lineage>
        <taxon>Bacteria</taxon>
        <taxon>Bacillati</taxon>
        <taxon>Bacillota</taxon>
        <taxon>Bacilli</taxon>
        <taxon>Lactobacillales</taxon>
        <taxon>Streptococcaceae</taxon>
        <taxon>Lactococcus</taxon>
    </lineage>
</organism>
<protein>
    <submittedName>
        <fullName evidence="2">DUF4811 domain-containing protein</fullName>
    </submittedName>
</protein>
<keyword evidence="1" id="KW-0812">Transmembrane</keyword>
<evidence type="ECO:0000313" key="2">
    <source>
        <dbReference type="EMBL" id="QSE77581.1"/>
    </source>
</evidence>
<evidence type="ECO:0000256" key="1">
    <source>
        <dbReference type="SAM" id="Phobius"/>
    </source>
</evidence>
<dbReference type="InterPro" id="IPR032083">
    <property type="entry name" value="DUF4811"/>
</dbReference>
<name>A0AA45KIC3_9LACT</name>
<accession>A0AA45KIC3</accession>
<keyword evidence="1" id="KW-0472">Membrane</keyword>
<keyword evidence="1" id="KW-1133">Transmembrane helix</keyword>